<protein>
    <submittedName>
        <fullName evidence="5">Phosphatidylserine decarboxylase</fullName>
    </submittedName>
</protein>
<dbReference type="Pfam" id="PF02666">
    <property type="entry name" value="PS_Dcarbxylase"/>
    <property type="match status" value="1"/>
</dbReference>
<keyword evidence="6" id="KW-1185">Reference proteome</keyword>
<evidence type="ECO:0000256" key="1">
    <source>
        <dbReference type="ARBA" id="ARBA00022793"/>
    </source>
</evidence>
<organism evidence="5 6">
    <name type="scientific">Fundicoccus culcitae</name>
    <dbReference type="NCBI Taxonomy" id="2969821"/>
    <lineage>
        <taxon>Bacteria</taxon>
        <taxon>Bacillati</taxon>
        <taxon>Bacillota</taxon>
        <taxon>Bacilli</taxon>
        <taxon>Lactobacillales</taxon>
        <taxon>Aerococcaceae</taxon>
        <taxon>Fundicoccus</taxon>
    </lineage>
</organism>
<keyword evidence="1" id="KW-0210">Decarboxylase</keyword>
<keyword evidence="2" id="KW-0865">Zymogen</keyword>
<keyword evidence="4" id="KW-0670">Pyruvate</keyword>
<proteinExistence type="predicted"/>
<evidence type="ECO:0000313" key="6">
    <source>
        <dbReference type="Proteomes" id="UP001315967"/>
    </source>
</evidence>
<dbReference type="Proteomes" id="UP001315967">
    <property type="component" value="Chromosome"/>
</dbReference>
<gene>
    <name evidence="5" type="ORF">NRE15_03105</name>
</gene>
<dbReference type="RefSeq" id="WP_313794156.1">
    <property type="nucleotide sequence ID" value="NZ_CP102453.1"/>
</dbReference>
<dbReference type="EMBL" id="CP102453">
    <property type="protein sequence ID" value="UUX34655.1"/>
    <property type="molecule type" value="Genomic_DNA"/>
</dbReference>
<reference evidence="5 6" key="1">
    <citation type="submission" date="2022-08" db="EMBL/GenBank/DDBJ databases">
        <title>Aerococcaceae sp. nov isolated from spoiled eye mask.</title>
        <authorList>
            <person name="Zhou G."/>
            <person name="Xie X.-B."/>
            <person name="Shi Q.-S."/>
            <person name="Wang Y.-S."/>
            <person name="Wen X."/>
            <person name="Peng H."/>
            <person name="Yang X.-J."/>
            <person name="Tao H.-B."/>
            <person name="Huang X.-M."/>
        </authorList>
    </citation>
    <scope>NUCLEOTIDE SEQUENCE [LARGE SCALE GENOMIC DNA]</scope>
    <source>
        <strain evidence="6">DM20194951</strain>
    </source>
</reference>
<dbReference type="PANTHER" id="PTHR10067:SF17">
    <property type="entry name" value="PHOSPHATIDYLSERINE DECARBOXYLASE PROENZYME 2"/>
    <property type="match status" value="1"/>
</dbReference>
<evidence type="ECO:0000313" key="5">
    <source>
        <dbReference type="EMBL" id="UUX34655.1"/>
    </source>
</evidence>
<evidence type="ECO:0000256" key="3">
    <source>
        <dbReference type="ARBA" id="ARBA00023239"/>
    </source>
</evidence>
<evidence type="ECO:0000256" key="2">
    <source>
        <dbReference type="ARBA" id="ARBA00023145"/>
    </source>
</evidence>
<sequence length="288" mass="32876">MVKIYQRHRQRVEEVAEYQANLIQFLYQSKRGQKLLPIVTHPWFSTIYVLADYLPTSQKKIQAFVDNYQMDLSLYEKQTYQHYAAFFQRKLTPKALSLVSPPDILAVAQAKLLVLPISKDLGLTIKGQHYQLEALLQDATLAQAFVGGMLCVYRLGLEDYHRYLVAESGTIVAEKQIKGKLHSVRDAVHSKFAIFKENKRSYTIIETEDGQRVMQMEIGALLVGKINNHPRVQLERGQEKGYFSLGGSTILVAYPAQTLQFDQDILYYSNLGIETQVQIGERIGVHHA</sequence>
<dbReference type="InterPro" id="IPR003817">
    <property type="entry name" value="PS_Dcarbxylase"/>
</dbReference>
<name>A0ABY5P842_9LACT</name>
<accession>A0ABY5P842</accession>
<evidence type="ECO:0000256" key="4">
    <source>
        <dbReference type="ARBA" id="ARBA00023317"/>
    </source>
</evidence>
<dbReference type="PANTHER" id="PTHR10067">
    <property type="entry name" value="PHOSPHATIDYLSERINE DECARBOXYLASE"/>
    <property type="match status" value="1"/>
</dbReference>
<keyword evidence="3" id="KW-0456">Lyase</keyword>